<reference evidence="4 5" key="1">
    <citation type="submission" date="2020-02" db="EMBL/GenBank/DDBJ databases">
        <title>Acidophilic actinobacteria isolated from forest soil.</title>
        <authorList>
            <person name="Golinska P."/>
        </authorList>
    </citation>
    <scope>NUCLEOTIDE SEQUENCE [LARGE SCALE GENOMIC DNA]</scope>
    <source>
        <strain evidence="4 5">NL8</strain>
    </source>
</reference>
<accession>A0ABS5KL70</accession>
<feature type="domain" description="Glutamate synthase" evidence="3">
    <location>
        <begin position="159"/>
        <end position="474"/>
    </location>
</feature>
<name>A0ABS5KL70_9ACTN</name>
<dbReference type="PIRSF" id="PIRSF006429">
    <property type="entry name" value="GOGAT_lg_2"/>
    <property type="match status" value="1"/>
</dbReference>
<dbReference type="InterPro" id="IPR002932">
    <property type="entry name" value="Glu_synthdom"/>
</dbReference>
<organism evidence="4 5">
    <name type="scientific">Catenulispora pinistramenti</name>
    <dbReference type="NCBI Taxonomy" id="2705254"/>
    <lineage>
        <taxon>Bacteria</taxon>
        <taxon>Bacillati</taxon>
        <taxon>Actinomycetota</taxon>
        <taxon>Actinomycetes</taxon>
        <taxon>Catenulisporales</taxon>
        <taxon>Catenulisporaceae</taxon>
        <taxon>Catenulispora</taxon>
    </lineage>
</organism>
<keyword evidence="5" id="KW-1185">Reference proteome</keyword>
<dbReference type="PIRSF" id="PIRSF500060">
    <property type="entry name" value="UCP500060"/>
    <property type="match status" value="1"/>
</dbReference>
<dbReference type="InterPro" id="IPR013785">
    <property type="entry name" value="Aldolase_TIM"/>
</dbReference>
<sequence>MRMRFSVGSVPVVFFLVAAVSVWATVAVSLWWLFAVVLFGALASVAVYDVLQRRHAVLRNYPLLGHLRYLLEAIRPEAQQYFIERDYDGRPFDRDTRTVVYEQAKGIHEETSFGTELDVTQPGYEFVEHATVPLTPDDDPPRVRVGGPDCTQPYDMALLNVSAMSFGSLSANAIRAMNAGAKGGGFAHDTGEGGLTPYHLEGGGDLIWEIGSGYFSVRTPDGDFDPAQFRDKVAHPHVKCAELKLSQGAKPGLGGVLPADKVSAEIARFREVPRGEKCISPPAHKVFRTPRELVLFLAGMRELADGKPVGFKLCLGRRSEFLAICKAMVAEGVTPDFITVDGAEGGTGAAPLEFQDGVGKPLTDGLMTVHNALVGTGLRDRIRIGASGKVATGMDIVKRVAQGADYTNSARAMMMAAGCIQSRLCHTNHCPVGVATQDPGRARALDVADKTERVRRYQQNTVAQAQQIIAAMGLREPRDLRPAHLLRRTDQNTVRTYAELFDWLEPGELLAEVPRDWSADWLAADPDSFSRPRA</sequence>
<dbReference type="EMBL" id="JAAFYZ010000018">
    <property type="protein sequence ID" value="MBS2546776.1"/>
    <property type="molecule type" value="Genomic_DNA"/>
</dbReference>
<dbReference type="RefSeq" id="WP_212008419.1">
    <property type="nucleotide sequence ID" value="NZ_JAAFYZ010000018.1"/>
</dbReference>
<evidence type="ECO:0000256" key="2">
    <source>
        <dbReference type="PIRNR" id="PIRNR006429"/>
    </source>
</evidence>
<dbReference type="Gene3D" id="3.20.20.70">
    <property type="entry name" value="Aldolase class I"/>
    <property type="match status" value="1"/>
</dbReference>
<comment type="similarity">
    <text evidence="1 2">Belongs to the glutamate synthase family.</text>
</comment>
<proteinExistence type="inferred from homology"/>
<evidence type="ECO:0000313" key="4">
    <source>
        <dbReference type="EMBL" id="MBS2546776.1"/>
    </source>
</evidence>
<gene>
    <name evidence="4" type="ORF">KGQ19_07835</name>
</gene>
<dbReference type="Proteomes" id="UP000730482">
    <property type="component" value="Unassembled WGS sequence"/>
</dbReference>
<dbReference type="CDD" id="cd02808">
    <property type="entry name" value="GltS_FMN"/>
    <property type="match status" value="1"/>
</dbReference>
<dbReference type="PANTHER" id="PTHR43819">
    <property type="entry name" value="ARCHAEAL-TYPE GLUTAMATE SYNTHASE [NADPH]"/>
    <property type="match status" value="1"/>
</dbReference>
<evidence type="ECO:0000313" key="5">
    <source>
        <dbReference type="Proteomes" id="UP000730482"/>
    </source>
</evidence>
<protein>
    <submittedName>
        <fullName evidence="4">FMN-binding glutamate synthase family protein</fullName>
    </submittedName>
</protein>
<dbReference type="InterPro" id="IPR027283">
    <property type="entry name" value="YerD"/>
</dbReference>
<evidence type="ECO:0000256" key="1">
    <source>
        <dbReference type="ARBA" id="ARBA00009716"/>
    </source>
</evidence>
<dbReference type="PANTHER" id="PTHR43819:SF1">
    <property type="entry name" value="ARCHAEAL-TYPE GLUTAMATE SYNTHASE [NADPH]"/>
    <property type="match status" value="1"/>
</dbReference>
<dbReference type="Pfam" id="PF01645">
    <property type="entry name" value="Glu_synthase"/>
    <property type="match status" value="1"/>
</dbReference>
<evidence type="ECO:0000259" key="3">
    <source>
        <dbReference type="Pfam" id="PF01645"/>
    </source>
</evidence>
<dbReference type="SUPFAM" id="SSF51395">
    <property type="entry name" value="FMN-linked oxidoreductases"/>
    <property type="match status" value="1"/>
</dbReference>
<dbReference type="InterPro" id="IPR024188">
    <property type="entry name" value="GltB"/>
</dbReference>
<comment type="caution">
    <text evidence="4">The sequence shown here is derived from an EMBL/GenBank/DDBJ whole genome shotgun (WGS) entry which is preliminary data.</text>
</comment>